<comment type="caution">
    <text evidence="3">The sequence shown here is derived from an EMBL/GenBank/DDBJ whole genome shotgun (WGS) entry which is preliminary data.</text>
</comment>
<dbReference type="InterPro" id="IPR029016">
    <property type="entry name" value="GAF-like_dom_sf"/>
</dbReference>
<dbReference type="Proteomes" id="UP000727857">
    <property type="component" value="Unassembled WGS sequence"/>
</dbReference>
<protein>
    <submittedName>
        <fullName evidence="3">AbrB/MazE/SpoVT family DNA-binding domain-containing protein</fullName>
    </submittedName>
</protein>
<evidence type="ECO:0000256" key="1">
    <source>
        <dbReference type="PROSITE-ProRule" id="PRU01076"/>
    </source>
</evidence>
<evidence type="ECO:0000313" key="3">
    <source>
        <dbReference type="EMBL" id="MBO8424305.1"/>
    </source>
</evidence>
<dbReference type="InterPro" id="IPR037914">
    <property type="entry name" value="SpoVT-AbrB_sf"/>
</dbReference>
<dbReference type="NCBIfam" id="TIGR01439">
    <property type="entry name" value="lp_hng_hel_AbrB"/>
    <property type="match status" value="1"/>
</dbReference>
<feature type="domain" description="SpoVT-AbrB" evidence="2">
    <location>
        <begin position="5"/>
        <end position="51"/>
    </location>
</feature>
<dbReference type="Gene3D" id="3.30.450.40">
    <property type="match status" value="1"/>
</dbReference>
<evidence type="ECO:0000313" key="4">
    <source>
        <dbReference type="Proteomes" id="UP000727857"/>
    </source>
</evidence>
<dbReference type="PANTHER" id="PTHR36432">
    <property type="match status" value="1"/>
</dbReference>
<dbReference type="Gene3D" id="2.10.260.10">
    <property type="match status" value="1"/>
</dbReference>
<dbReference type="AlphaFoldDB" id="A0A940DGE5"/>
<dbReference type="PROSITE" id="PS51740">
    <property type="entry name" value="SPOVT_ABRB"/>
    <property type="match status" value="1"/>
</dbReference>
<dbReference type="Pfam" id="PF04014">
    <property type="entry name" value="MazE_antitoxin"/>
    <property type="match status" value="1"/>
</dbReference>
<keyword evidence="1 3" id="KW-0238">DNA-binding</keyword>
<reference evidence="3" key="2">
    <citation type="journal article" date="2021" name="PeerJ">
        <title>Extensive microbial diversity within the chicken gut microbiome revealed by metagenomics and culture.</title>
        <authorList>
            <person name="Gilroy R."/>
            <person name="Ravi A."/>
            <person name="Getino M."/>
            <person name="Pursley I."/>
            <person name="Horton D.L."/>
            <person name="Alikhan N.F."/>
            <person name="Baker D."/>
            <person name="Gharbi K."/>
            <person name="Hall N."/>
            <person name="Watson M."/>
            <person name="Adriaenssens E.M."/>
            <person name="Foster-Nyarko E."/>
            <person name="Jarju S."/>
            <person name="Secka A."/>
            <person name="Antonio M."/>
            <person name="Oren A."/>
            <person name="Chaudhuri R.R."/>
            <person name="La Ragione R."/>
            <person name="Hildebrand F."/>
            <person name="Pallen M.J."/>
        </authorList>
    </citation>
    <scope>NUCLEOTIDE SEQUENCE</scope>
    <source>
        <strain evidence="3">517</strain>
    </source>
</reference>
<dbReference type="SUPFAM" id="SSF89447">
    <property type="entry name" value="AbrB/MazE/MraZ-like"/>
    <property type="match status" value="1"/>
</dbReference>
<name>A0A940DGE5_9FIRM</name>
<evidence type="ECO:0000259" key="2">
    <source>
        <dbReference type="PROSITE" id="PS51740"/>
    </source>
</evidence>
<sequence length="172" mass="18796">MRATGIVRRMDELGRVVIPKELRRTMRIREGEELEVFTTDDNSLVLKKYSAMEELADFRHDYASSVYGATGYTAIITDNDKVVAVSGDIKGVRIGDVVSDKLTAIYDGRRRVELSAEEDIFSGKAEYRSAVVAPIISGGDVMGGVILLSRKPSSELALKTADTAAAFFASRV</sequence>
<reference evidence="3" key="1">
    <citation type="submission" date="2020-10" db="EMBL/GenBank/DDBJ databases">
        <authorList>
            <person name="Gilroy R."/>
        </authorList>
    </citation>
    <scope>NUCLEOTIDE SEQUENCE</scope>
    <source>
        <strain evidence="3">517</strain>
    </source>
</reference>
<dbReference type="SMART" id="SM00966">
    <property type="entry name" value="SpoVT_AbrB"/>
    <property type="match status" value="1"/>
</dbReference>
<gene>
    <name evidence="3" type="ORF">IAB16_04750</name>
</gene>
<dbReference type="InterPro" id="IPR052731">
    <property type="entry name" value="B_subtilis_Trans_State_Reg"/>
</dbReference>
<proteinExistence type="predicted"/>
<accession>A0A940DGE5</accession>
<organism evidence="3 4">
    <name type="scientific">Candidatus Stercoripulliclostridium pullicola</name>
    <dbReference type="NCBI Taxonomy" id="2840953"/>
    <lineage>
        <taxon>Bacteria</taxon>
        <taxon>Bacillati</taxon>
        <taxon>Bacillota</taxon>
        <taxon>Clostridia</taxon>
        <taxon>Eubacteriales</taxon>
        <taxon>Candidatus Stercoripulliclostridium</taxon>
    </lineage>
</organism>
<dbReference type="Pfam" id="PF15714">
    <property type="entry name" value="SpoVT_C"/>
    <property type="match status" value="1"/>
</dbReference>
<dbReference type="GO" id="GO:0003677">
    <property type="term" value="F:DNA binding"/>
    <property type="evidence" value="ECO:0007669"/>
    <property type="project" value="UniProtKB-UniRule"/>
</dbReference>
<dbReference type="EMBL" id="JADINF010000120">
    <property type="protein sequence ID" value="MBO8424305.1"/>
    <property type="molecule type" value="Genomic_DNA"/>
</dbReference>
<dbReference type="PANTHER" id="PTHR36432:SF1">
    <property type="entry name" value="STAGE V SPORULATION PROTEIN T"/>
    <property type="match status" value="1"/>
</dbReference>
<dbReference type="InterPro" id="IPR007159">
    <property type="entry name" value="SpoVT-AbrB_dom"/>
</dbReference>